<sequence>MVVALRMIVIATLLASVVIETEGKFRVHVPKTFGCSNGRKDGLLRHRDVSACKGSWRGHVAESNLCSEGWHICSWNDTAILSTISWFEATHTDGCYAINAAHNSGTCRQCTPEEDDLAGIGADCPHQNSRSQSCFGTGKIDASCCSAEFKQKACNYMPWISGVLCCRNEVEGAAPTVTVSPVSQVRVATGNDVTLTCQASGNPVPAITWYKNGFPLTQQSGVEVTYASDSETLTSTLAIRDASASHTGLYLCRAVNPHGFAISYTSDVKVVEPLENVVACRNTEGQHLLHGGELAACEGRWKGTVKRATKHLCAPGWQVCGLKDRRVLHQLMWNEVTSLSGCYAYDAATSDYFACTKCSKRNKGNRMAGIGAGCGEVERGFSSCLNKGRISVWGRATSEIRNSTNGEIRRKVSAKTRGSCRFRSGFTSGVMCCKSRGKKRREPVCSPGCENGGVCREGNFCKCPPGTFGYRCEMLRTGKKCRTPCSPNSHCNRHGVCKCDKGFKALGDACVARGKSRKGRRCAGVKCLNGGKCRRGKCMCTPKFGGLRCEIATSSQSEVIIH</sequence>
<dbReference type="PANTHER" id="PTHR45080:SF8">
    <property type="entry name" value="IG-LIKE DOMAIN-CONTAINING PROTEIN"/>
    <property type="match status" value="1"/>
</dbReference>
<dbReference type="CDD" id="cd00096">
    <property type="entry name" value="Ig"/>
    <property type="match status" value="1"/>
</dbReference>
<keyword evidence="2" id="KW-0812">Transmembrane</keyword>
<dbReference type="GO" id="GO:0005886">
    <property type="term" value="C:plasma membrane"/>
    <property type="evidence" value="ECO:0007669"/>
    <property type="project" value="TreeGrafter"/>
</dbReference>
<evidence type="ECO:0000256" key="6">
    <source>
        <dbReference type="ARBA" id="ARBA00022989"/>
    </source>
</evidence>
<evidence type="ECO:0000256" key="9">
    <source>
        <dbReference type="ARBA" id="ARBA00023319"/>
    </source>
</evidence>
<organism evidence="14">
    <name type="scientific">Phallusia mammillata</name>
    <dbReference type="NCBI Taxonomy" id="59560"/>
    <lineage>
        <taxon>Eukaryota</taxon>
        <taxon>Metazoa</taxon>
        <taxon>Chordata</taxon>
        <taxon>Tunicata</taxon>
        <taxon>Ascidiacea</taxon>
        <taxon>Phlebobranchia</taxon>
        <taxon>Ascidiidae</taxon>
        <taxon>Phallusia</taxon>
    </lineage>
</organism>
<dbReference type="PANTHER" id="PTHR45080">
    <property type="entry name" value="CONTACTIN 5"/>
    <property type="match status" value="1"/>
</dbReference>
<evidence type="ECO:0000259" key="13">
    <source>
        <dbReference type="PROSITE" id="PS50835"/>
    </source>
</evidence>
<evidence type="ECO:0000256" key="8">
    <source>
        <dbReference type="ARBA" id="ARBA00023157"/>
    </source>
</evidence>
<dbReference type="PROSITE" id="PS50835">
    <property type="entry name" value="IG_LIKE"/>
    <property type="match status" value="1"/>
</dbReference>
<dbReference type="SUPFAM" id="SSF48726">
    <property type="entry name" value="Immunoglobulin"/>
    <property type="match status" value="1"/>
</dbReference>
<dbReference type="InterPro" id="IPR003599">
    <property type="entry name" value="Ig_sub"/>
</dbReference>
<dbReference type="SMART" id="SM00408">
    <property type="entry name" value="IGc2"/>
    <property type="match status" value="1"/>
</dbReference>
<feature type="domain" description="EGF-like" evidence="12">
    <location>
        <begin position="441"/>
        <end position="473"/>
    </location>
</feature>
<dbReference type="InterPro" id="IPR036179">
    <property type="entry name" value="Ig-like_dom_sf"/>
</dbReference>
<feature type="chain" id="PRO_5026156571" evidence="11">
    <location>
        <begin position="24"/>
        <end position="562"/>
    </location>
</feature>
<evidence type="ECO:0000256" key="7">
    <source>
        <dbReference type="ARBA" id="ARBA00023136"/>
    </source>
</evidence>
<comment type="subcellular location">
    <subcellularLocation>
        <location evidence="1">Membrane</location>
        <topology evidence="1">Single-pass membrane protein</topology>
    </subcellularLocation>
</comment>
<dbReference type="EMBL" id="LR786455">
    <property type="protein sequence ID" value="CAB3260962.1"/>
    <property type="molecule type" value="mRNA"/>
</dbReference>
<name>A0A6F9DFS6_9ASCI</name>
<dbReference type="GO" id="GO:0007156">
    <property type="term" value="P:homophilic cell adhesion via plasma membrane adhesion molecules"/>
    <property type="evidence" value="ECO:0007669"/>
    <property type="project" value="TreeGrafter"/>
</dbReference>
<keyword evidence="8 10" id="KW-1015">Disulfide bond</keyword>
<dbReference type="GO" id="GO:0043025">
    <property type="term" value="C:neuronal cell body"/>
    <property type="evidence" value="ECO:0007669"/>
    <property type="project" value="TreeGrafter"/>
</dbReference>
<evidence type="ECO:0000256" key="5">
    <source>
        <dbReference type="ARBA" id="ARBA00022889"/>
    </source>
</evidence>
<gene>
    <name evidence="14" type="primary">LOC100176485</name>
</gene>
<reference evidence="14" key="1">
    <citation type="submission" date="2020-04" db="EMBL/GenBank/DDBJ databases">
        <authorList>
            <person name="Neveu A P."/>
        </authorList>
    </citation>
    <scope>NUCLEOTIDE SEQUENCE</scope>
    <source>
        <tissue evidence="14">Whole embryo</tissue>
    </source>
</reference>
<dbReference type="Pfam" id="PF13927">
    <property type="entry name" value="Ig_3"/>
    <property type="match status" value="1"/>
</dbReference>
<dbReference type="PROSITE" id="PS50026">
    <property type="entry name" value="EGF_3"/>
    <property type="match status" value="1"/>
</dbReference>
<dbReference type="SUPFAM" id="SSF57196">
    <property type="entry name" value="EGF/Laminin"/>
    <property type="match status" value="1"/>
</dbReference>
<dbReference type="FunFam" id="2.60.40.10:FF:000017">
    <property type="entry name" value="Down syndrome cell adhesion molecule b"/>
    <property type="match status" value="1"/>
</dbReference>
<evidence type="ECO:0000256" key="1">
    <source>
        <dbReference type="ARBA" id="ARBA00004167"/>
    </source>
</evidence>
<dbReference type="GO" id="GO:0030424">
    <property type="term" value="C:axon"/>
    <property type="evidence" value="ECO:0007669"/>
    <property type="project" value="TreeGrafter"/>
</dbReference>
<feature type="disulfide bond" evidence="10">
    <location>
        <begin position="445"/>
        <end position="455"/>
    </location>
</feature>
<keyword evidence="10" id="KW-0245">EGF-like domain</keyword>
<feature type="signal peptide" evidence="11">
    <location>
        <begin position="1"/>
        <end position="23"/>
    </location>
</feature>
<dbReference type="InterPro" id="IPR013783">
    <property type="entry name" value="Ig-like_fold"/>
</dbReference>
<dbReference type="SMART" id="SM00181">
    <property type="entry name" value="EGF"/>
    <property type="match status" value="3"/>
</dbReference>
<dbReference type="AlphaFoldDB" id="A0A6F9DFS6"/>
<dbReference type="SMART" id="SM00409">
    <property type="entry name" value="IG"/>
    <property type="match status" value="1"/>
</dbReference>
<keyword evidence="6" id="KW-1133">Transmembrane helix</keyword>
<keyword evidence="5" id="KW-0130">Cell adhesion</keyword>
<evidence type="ECO:0000259" key="12">
    <source>
        <dbReference type="PROSITE" id="PS50026"/>
    </source>
</evidence>
<feature type="disulfide bond" evidence="10">
    <location>
        <begin position="463"/>
        <end position="472"/>
    </location>
</feature>
<evidence type="ECO:0000256" key="10">
    <source>
        <dbReference type="PROSITE-ProRule" id="PRU00076"/>
    </source>
</evidence>
<dbReference type="InterPro" id="IPR007110">
    <property type="entry name" value="Ig-like_dom"/>
</dbReference>
<dbReference type="InterPro" id="IPR050958">
    <property type="entry name" value="Cell_Adh-Cytoskel_Orgn"/>
</dbReference>
<keyword evidence="7" id="KW-0472">Membrane</keyword>
<comment type="caution">
    <text evidence="10">Lacks conserved residue(s) required for the propagation of feature annotation.</text>
</comment>
<keyword evidence="3 11" id="KW-0732">Signal</keyword>
<feature type="domain" description="Ig-like" evidence="13">
    <location>
        <begin position="175"/>
        <end position="263"/>
    </location>
</feature>
<keyword evidence="4" id="KW-0677">Repeat</keyword>
<dbReference type="GO" id="GO:0050808">
    <property type="term" value="P:synapse organization"/>
    <property type="evidence" value="ECO:0007669"/>
    <property type="project" value="TreeGrafter"/>
</dbReference>
<keyword evidence="9" id="KW-0393">Immunoglobulin domain</keyword>
<dbReference type="Gene3D" id="2.60.40.10">
    <property type="entry name" value="Immunoglobulins"/>
    <property type="match status" value="1"/>
</dbReference>
<evidence type="ECO:0000256" key="11">
    <source>
        <dbReference type="SAM" id="SignalP"/>
    </source>
</evidence>
<evidence type="ECO:0000256" key="2">
    <source>
        <dbReference type="ARBA" id="ARBA00022692"/>
    </source>
</evidence>
<protein>
    <submittedName>
        <fullName evidence="14">Uncharacterized protein LOC100176485</fullName>
    </submittedName>
</protein>
<evidence type="ECO:0000256" key="4">
    <source>
        <dbReference type="ARBA" id="ARBA00022737"/>
    </source>
</evidence>
<dbReference type="InterPro" id="IPR000742">
    <property type="entry name" value="EGF"/>
</dbReference>
<dbReference type="Gene3D" id="2.10.25.10">
    <property type="entry name" value="Laminin"/>
    <property type="match status" value="2"/>
</dbReference>
<dbReference type="InterPro" id="IPR003598">
    <property type="entry name" value="Ig_sub2"/>
</dbReference>
<proteinExistence type="evidence at transcript level"/>
<dbReference type="PROSITE" id="PS00022">
    <property type="entry name" value="EGF_1"/>
    <property type="match status" value="2"/>
</dbReference>
<accession>A0A6F9DFS6</accession>
<evidence type="ECO:0000256" key="3">
    <source>
        <dbReference type="ARBA" id="ARBA00022729"/>
    </source>
</evidence>
<dbReference type="GO" id="GO:0008046">
    <property type="term" value="F:axon guidance receptor activity"/>
    <property type="evidence" value="ECO:0007669"/>
    <property type="project" value="TreeGrafter"/>
</dbReference>
<evidence type="ECO:0000313" key="14">
    <source>
        <dbReference type="EMBL" id="CAB3260962.1"/>
    </source>
</evidence>